<evidence type="ECO:0000256" key="1">
    <source>
        <dbReference type="SAM" id="MobiDB-lite"/>
    </source>
</evidence>
<sequence>MGRGRRQGGTGATLSVGSTLVGVMGQRVARALCLLGAGTVLLGRHGAGPGQAAERYRHHLLHAQVPHCLGTTGLGRAGGRAAHAPCLWGTARRGGRGAALSGHDGAGQVGRREGRGTGAMLLGHNGMK</sequence>
<organism evidence="2 3">
    <name type="scientific">Riccia fluitans</name>
    <dbReference type="NCBI Taxonomy" id="41844"/>
    <lineage>
        <taxon>Eukaryota</taxon>
        <taxon>Viridiplantae</taxon>
        <taxon>Streptophyta</taxon>
        <taxon>Embryophyta</taxon>
        <taxon>Marchantiophyta</taxon>
        <taxon>Marchantiopsida</taxon>
        <taxon>Marchantiidae</taxon>
        <taxon>Marchantiales</taxon>
        <taxon>Ricciaceae</taxon>
        <taxon>Riccia</taxon>
    </lineage>
</organism>
<gene>
    <name evidence="2" type="ORF">R1flu_014355</name>
</gene>
<reference evidence="2 3" key="1">
    <citation type="submission" date="2024-09" db="EMBL/GenBank/DDBJ databases">
        <title>Chromosome-scale assembly of Riccia fluitans.</title>
        <authorList>
            <person name="Paukszto L."/>
            <person name="Sawicki J."/>
            <person name="Karawczyk K."/>
            <person name="Piernik-Szablinska J."/>
            <person name="Szczecinska M."/>
            <person name="Mazdziarz M."/>
        </authorList>
    </citation>
    <scope>NUCLEOTIDE SEQUENCE [LARGE SCALE GENOMIC DNA]</scope>
    <source>
        <strain evidence="2">Rf_01</strain>
        <tissue evidence="2">Aerial parts of the thallus</tissue>
    </source>
</reference>
<proteinExistence type="predicted"/>
<dbReference type="AlphaFoldDB" id="A0ABD1YGY4"/>
<dbReference type="EMBL" id="JBHFFA010000004">
    <property type="protein sequence ID" value="KAL2629669.1"/>
    <property type="molecule type" value="Genomic_DNA"/>
</dbReference>
<evidence type="ECO:0000313" key="2">
    <source>
        <dbReference type="EMBL" id="KAL2629669.1"/>
    </source>
</evidence>
<keyword evidence="3" id="KW-1185">Reference proteome</keyword>
<feature type="region of interest" description="Disordered" evidence="1">
    <location>
        <begin position="98"/>
        <end position="128"/>
    </location>
</feature>
<comment type="caution">
    <text evidence="2">The sequence shown here is derived from an EMBL/GenBank/DDBJ whole genome shotgun (WGS) entry which is preliminary data.</text>
</comment>
<name>A0ABD1YGY4_9MARC</name>
<dbReference type="Proteomes" id="UP001605036">
    <property type="component" value="Unassembled WGS sequence"/>
</dbReference>
<evidence type="ECO:0000313" key="3">
    <source>
        <dbReference type="Proteomes" id="UP001605036"/>
    </source>
</evidence>
<accession>A0ABD1YGY4</accession>
<protein>
    <submittedName>
        <fullName evidence="2">Uncharacterized protein</fullName>
    </submittedName>
</protein>